<reference evidence="1" key="1">
    <citation type="submission" date="2022-04" db="EMBL/GenBank/DDBJ databases">
        <title>Genome of the entomopathogenic fungus Entomophthora muscae.</title>
        <authorList>
            <person name="Elya C."/>
            <person name="Lovett B.R."/>
            <person name="Lee E."/>
            <person name="Macias A.M."/>
            <person name="Hajek A.E."/>
            <person name="De Bivort B.L."/>
            <person name="Kasson M.T."/>
            <person name="De Fine Licht H.H."/>
            <person name="Stajich J.E."/>
        </authorList>
    </citation>
    <scope>NUCLEOTIDE SEQUENCE</scope>
    <source>
        <strain evidence="1">Berkeley</strain>
    </source>
</reference>
<proteinExistence type="predicted"/>
<dbReference type="EMBL" id="QTSX02001619">
    <property type="protein sequence ID" value="KAJ9079990.1"/>
    <property type="molecule type" value="Genomic_DNA"/>
</dbReference>
<name>A0ACC2TZ15_9FUNG</name>
<protein>
    <submittedName>
        <fullName evidence="1">Uncharacterized protein</fullName>
    </submittedName>
</protein>
<evidence type="ECO:0000313" key="2">
    <source>
        <dbReference type="Proteomes" id="UP001165960"/>
    </source>
</evidence>
<dbReference type="Proteomes" id="UP001165960">
    <property type="component" value="Unassembled WGS sequence"/>
</dbReference>
<organism evidence="1 2">
    <name type="scientific">Entomophthora muscae</name>
    <dbReference type="NCBI Taxonomy" id="34485"/>
    <lineage>
        <taxon>Eukaryota</taxon>
        <taxon>Fungi</taxon>
        <taxon>Fungi incertae sedis</taxon>
        <taxon>Zoopagomycota</taxon>
        <taxon>Entomophthoromycotina</taxon>
        <taxon>Entomophthoromycetes</taxon>
        <taxon>Entomophthorales</taxon>
        <taxon>Entomophthoraceae</taxon>
        <taxon>Entomophthora</taxon>
    </lineage>
</organism>
<evidence type="ECO:0000313" key="1">
    <source>
        <dbReference type="EMBL" id="KAJ9079990.1"/>
    </source>
</evidence>
<keyword evidence="2" id="KW-1185">Reference proteome</keyword>
<gene>
    <name evidence="1" type="ORF">DSO57_1029732</name>
</gene>
<comment type="caution">
    <text evidence="1">The sequence shown here is derived from an EMBL/GenBank/DDBJ whole genome shotgun (WGS) entry which is preliminary data.</text>
</comment>
<accession>A0ACC2TZ15</accession>
<sequence length="278" mass="30919">MEEQTISRLALNSFREGDEKTLLGISSEHVCLLTKVLKADSQDSLDSFLWPMKFEFQVETSKASIIAGIQMNFDPNDSSNLFVHSSPIYLSPDPETNFCLLETRINIASDSTKNNALAVLLLKEGQYWKFHNILLIKSGYPFEYFSKLGWRENSDFGMNLSSIEKKEETSDQLSLNDYWGTENSDSEQEKNESEVASPGIKLETTILPKMTLGGASETEGSSSLVSTLASQMSNSNTNNSEALSQVYGIIKGTYGMARTQGISKEMFISLVHKALQTE</sequence>